<accession>A0ABR2UFJ6</accession>
<protein>
    <submittedName>
        <fullName evidence="6">Tyrosinase</fullName>
    </submittedName>
</protein>
<dbReference type="SUPFAM" id="SSF48056">
    <property type="entry name" value="Di-copper centre-containing domain"/>
    <property type="match status" value="1"/>
</dbReference>
<evidence type="ECO:0000256" key="2">
    <source>
        <dbReference type="ARBA" id="ARBA00023002"/>
    </source>
</evidence>
<keyword evidence="7" id="KW-1185">Reference proteome</keyword>
<comment type="caution">
    <text evidence="6">The sequence shown here is derived from an EMBL/GenBank/DDBJ whole genome shotgun (WGS) entry which is preliminary data.</text>
</comment>
<keyword evidence="3" id="KW-0503">Monooxygenase</keyword>
<gene>
    <name evidence="6" type="ORF">SUNI508_02521</name>
</gene>
<keyword evidence="2" id="KW-0560">Oxidoreductase</keyword>
<dbReference type="InterPro" id="IPR002227">
    <property type="entry name" value="Tyrosinase_Cu-bd"/>
</dbReference>
<evidence type="ECO:0000313" key="6">
    <source>
        <dbReference type="EMBL" id="KAK9413322.1"/>
    </source>
</evidence>
<dbReference type="Gene3D" id="1.10.1280.10">
    <property type="entry name" value="Di-copper center containing domain from catechol oxidase"/>
    <property type="match status" value="1"/>
</dbReference>
<feature type="domain" description="Tyrosinase C-terminal" evidence="5">
    <location>
        <begin position="80"/>
        <end position="180"/>
    </location>
</feature>
<dbReference type="EMBL" id="JARVKF010000440">
    <property type="protein sequence ID" value="KAK9413322.1"/>
    <property type="molecule type" value="Genomic_DNA"/>
</dbReference>
<dbReference type="Pfam" id="PF00264">
    <property type="entry name" value="Tyrosinase"/>
    <property type="match status" value="1"/>
</dbReference>
<dbReference type="Gene3D" id="2.60.310.20">
    <property type="match status" value="1"/>
</dbReference>
<dbReference type="InterPro" id="IPR008922">
    <property type="entry name" value="Di-copper_centre_dom_sf"/>
</dbReference>
<dbReference type="InterPro" id="IPR041640">
    <property type="entry name" value="Tyrosinase_C"/>
</dbReference>
<name>A0ABR2UFJ6_9PEZI</name>
<evidence type="ECO:0000259" key="4">
    <source>
        <dbReference type="Pfam" id="PF00264"/>
    </source>
</evidence>
<evidence type="ECO:0000256" key="1">
    <source>
        <dbReference type="ARBA" id="ARBA00001973"/>
    </source>
</evidence>
<evidence type="ECO:0000256" key="3">
    <source>
        <dbReference type="ARBA" id="ARBA00023033"/>
    </source>
</evidence>
<feature type="domain" description="Tyrosinase copper-binding" evidence="4">
    <location>
        <begin position="27"/>
        <end position="79"/>
    </location>
</feature>
<evidence type="ECO:0000313" key="7">
    <source>
        <dbReference type="Proteomes" id="UP001408356"/>
    </source>
</evidence>
<reference evidence="6 7" key="1">
    <citation type="journal article" date="2024" name="J. Plant Pathol.">
        <title>Sequence and assembly of the genome of Seiridium unicorne, isolate CBS 538.82, causal agent of cypress canker disease.</title>
        <authorList>
            <person name="Scali E."/>
            <person name="Rocca G.D."/>
            <person name="Danti R."/>
            <person name="Garbelotto M."/>
            <person name="Barberini S."/>
            <person name="Baroncelli R."/>
            <person name="Emiliani G."/>
        </authorList>
    </citation>
    <scope>NUCLEOTIDE SEQUENCE [LARGE SCALE GENOMIC DNA]</scope>
    <source>
        <strain evidence="6 7">BM-138-508</strain>
    </source>
</reference>
<dbReference type="Proteomes" id="UP001408356">
    <property type="component" value="Unassembled WGS sequence"/>
</dbReference>
<evidence type="ECO:0000259" key="5">
    <source>
        <dbReference type="Pfam" id="PF18132"/>
    </source>
</evidence>
<proteinExistence type="predicted"/>
<sequence length="246" mass="26775">MNDIAEEFPPAIRDTYRKAAKEFRSLTGTGSSACGPAEGPNCSLEDFHGNYHLLIGNTRGHMSAVVLPAFDPIFWFQHWMALNGTFTIYFFIGGVPGDDIPVSHYVLFPTLAGNTHIFAAPAEACDNCGQQRDAAQLESGTVPINPILLDHVIAGSLVDITPDRVKRFLVQNFRWRVIDVSLSSPVAEPHLADQATHQAAGNRVDTRSVADLQIGISSKLTPLDGSGYIGLEEYPEVVQQIIEQSS</sequence>
<dbReference type="Pfam" id="PF18132">
    <property type="entry name" value="Tyrosinase_C"/>
    <property type="match status" value="1"/>
</dbReference>
<comment type="cofactor">
    <cofactor evidence="1">
        <name>Cu(2+)</name>
        <dbReference type="ChEBI" id="CHEBI:29036"/>
    </cofactor>
</comment>
<organism evidence="6 7">
    <name type="scientific">Seiridium unicorne</name>
    <dbReference type="NCBI Taxonomy" id="138068"/>
    <lineage>
        <taxon>Eukaryota</taxon>
        <taxon>Fungi</taxon>
        <taxon>Dikarya</taxon>
        <taxon>Ascomycota</taxon>
        <taxon>Pezizomycotina</taxon>
        <taxon>Sordariomycetes</taxon>
        <taxon>Xylariomycetidae</taxon>
        <taxon>Amphisphaeriales</taxon>
        <taxon>Sporocadaceae</taxon>
        <taxon>Seiridium</taxon>
    </lineage>
</organism>